<dbReference type="AlphaFoldDB" id="A0A2N3XRF9"/>
<organism evidence="1 2">
    <name type="scientific">Saccharopolyspora spinosa</name>
    <dbReference type="NCBI Taxonomy" id="60894"/>
    <lineage>
        <taxon>Bacteria</taxon>
        <taxon>Bacillati</taxon>
        <taxon>Actinomycetota</taxon>
        <taxon>Actinomycetes</taxon>
        <taxon>Pseudonocardiales</taxon>
        <taxon>Pseudonocardiaceae</taxon>
        <taxon>Saccharopolyspora</taxon>
    </lineage>
</organism>
<dbReference type="SUPFAM" id="SSF53335">
    <property type="entry name" value="S-adenosyl-L-methionine-dependent methyltransferases"/>
    <property type="match status" value="1"/>
</dbReference>
<dbReference type="InterPro" id="IPR029063">
    <property type="entry name" value="SAM-dependent_MTases_sf"/>
</dbReference>
<dbReference type="Pfam" id="PF13489">
    <property type="entry name" value="Methyltransf_23"/>
    <property type="match status" value="1"/>
</dbReference>
<accession>A0A2N3XRF9</accession>
<name>A0A2N3XRF9_SACSN</name>
<dbReference type="STRING" id="994479.GCA_000194155_06094"/>
<sequence>MQEVDKFHAQRITTATPARSVASGMICGGYRAELRRTDSRDGDHMDFETLRERALTFREDLLARKDKIAPAGFGWYPYDTMANIFHLDALLTSEQRSVFDRIAGTRVADIGAADGDFGFFLEAELGCQVDVIDNGPTNFNGLRGARRLVEELDSGVQVHEIDLDSQFRMPAERYGAVFFLGLLYHLKNPFFVLEQLAKHADLCFVSTRIAQVAPDGTRIQQQPVAYLLDPAEANNDATNFWIFSETGLRRLFDRTGWEVVDFTTVGCREDSDPRSQDRDERAFALLRAKTTN</sequence>
<evidence type="ECO:0000313" key="1">
    <source>
        <dbReference type="EMBL" id="PKW13190.1"/>
    </source>
</evidence>
<comment type="caution">
    <text evidence="1">The sequence shown here is derived from an EMBL/GenBank/DDBJ whole genome shotgun (WGS) entry which is preliminary data.</text>
</comment>
<dbReference type="EMBL" id="PJNB01000001">
    <property type="protein sequence ID" value="PKW13190.1"/>
    <property type="molecule type" value="Genomic_DNA"/>
</dbReference>
<evidence type="ECO:0008006" key="3">
    <source>
        <dbReference type="Google" id="ProtNLM"/>
    </source>
</evidence>
<reference evidence="1" key="1">
    <citation type="submission" date="2017-12" db="EMBL/GenBank/DDBJ databases">
        <title>Sequencing the genomes of 1000 Actinobacteria strains.</title>
        <authorList>
            <person name="Klenk H.-P."/>
        </authorList>
    </citation>
    <scope>NUCLEOTIDE SEQUENCE [LARGE SCALE GENOMIC DNA]</scope>
    <source>
        <strain evidence="1">DSM 44228</strain>
    </source>
</reference>
<proteinExistence type="predicted"/>
<gene>
    <name evidence="1" type="ORF">A8926_0699</name>
</gene>
<dbReference type="Proteomes" id="UP000233786">
    <property type="component" value="Unassembled WGS sequence"/>
</dbReference>
<protein>
    <recommendedName>
        <fullName evidence="3">Methyltransferase family protein</fullName>
    </recommendedName>
</protein>
<dbReference type="CDD" id="cd02440">
    <property type="entry name" value="AdoMet_MTases"/>
    <property type="match status" value="1"/>
</dbReference>
<keyword evidence="2" id="KW-1185">Reference proteome</keyword>
<dbReference type="Gene3D" id="3.40.50.150">
    <property type="entry name" value="Vaccinia Virus protein VP39"/>
    <property type="match status" value="1"/>
</dbReference>
<evidence type="ECO:0000313" key="2">
    <source>
        <dbReference type="Proteomes" id="UP000233786"/>
    </source>
</evidence>